<proteinExistence type="predicted"/>
<dbReference type="OrthoDB" id="1934703at2759"/>
<reference evidence="2" key="1">
    <citation type="journal article" date="2017" name="Front. Plant Sci.">
        <title>Climate Clever Clovers: New Paradigm to Reduce the Environmental Footprint of Ruminants by Breeding Low Methanogenic Forages Utilizing Haplotype Variation.</title>
        <authorList>
            <person name="Kaur P."/>
            <person name="Appels R."/>
            <person name="Bayer P.E."/>
            <person name="Keeble-Gagnere G."/>
            <person name="Wang J."/>
            <person name="Hirakawa H."/>
            <person name="Shirasawa K."/>
            <person name="Vercoe P."/>
            <person name="Stefanova K."/>
            <person name="Durmic Z."/>
            <person name="Nichols P."/>
            <person name="Revell C."/>
            <person name="Isobe S.N."/>
            <person name="Edwards D."/>
            <person name="Erskine W."/>
        </authorList>
    </citation>
    <scope>NUCLEOTIDE SEQUENCE [LARGE SCALE GENOMIC DNA]</scope>
    <source>
        <strain evidence="2">cv. Daliak</strain>
    </source>
</reference>
<dbReference type="EMBL" id="DF973683">
    <property type="protein sequence ID" value="GAU37645.1"/>
    <property type="molecule type" value="Genomic_DNA"/>
</dbReference>
<gene>
    <name evidence="1" type="ORF">TSUD_220710</name>
</gene>
<evidence type="ECO:0000313" key="2">
    <source>
        <dbReference type="Proteomes" id="UP000242715"/>
    </source>
</evidence>
<dbReference type="Proteomes" id="UP000242715">
    <property type="component" value="Unassembled WGS sequence"/>
</dbReference>
<keyword evidence="2" id="KW-1185">Reference proteome</keyword>
<dbReference type="InterPro" id="IPR012337">
    <property type="entry name" value="RNaseH-like_sf"/>
</dbReference>
<name>A0A2Z6NP24_TRISU</name>
<dbReference type="AlphaFoldDB" id="A0A2Z6NP24"/>
<evidence type="ECO:0000313" key="1">
    <source>
        <dbReference type="EMBL" id="GAU37645.1"/>
    </source>
</evidence>
<sequence>MIDAVVEEVGEDNVIQVVTDNAANCKASDLEKKILVHGDWRDNSKGYDKNVYFQEWRYNKCAKLRDGKAIEDVVLDKTLWKNIVICLRGATPLIKVLRLVDLDKKPATGLIYEAMDQAKEEIRKNLNGVKKRLCNYKPIWNIIDDRWDKMLHRLLHAADDDDPDEQAKIEVQIHDFKKHLRNLLRHIGGI</sequence>
<organism evidence="1 2">
    <name type="scientific">Trifolium subterraneum</name>
    <name type="common">Subterranean clover</name>
    <dbReference type="NCBI Taxonomy" id="3900"/>
    <lineage>
        <taxon>Eukaryota</taxon>
        <taxon>Viridiplantae</taxon>
        <taxon>Streptophyta</taxon>
        <taxon>Embryophyta</taxon>
        <taxon>Tracheophyta</taxon>
        <taxon>Spermatophyta</taxon>
        <taxon>Magnoliopsida</taxon>
        <taxon>eudicotyledons</taxon>
        <taxon>Gunneridae</taxon>
        <taxon>Pentapetalae</taxon>
        <taxon>rosids</taxon>
        <taxon>fabids</taxon>
        <taxon>Fabales</taxon>
        <taxon>Fabaceae</taxon>
        <taxon>Papilionoideae</taxon>
        <taxon>50 kb inversion clade</taxon>
        <taxon>NPAAA clade</taxon>
        <taxon>Hologalegina</taxon>
        <taxon>IRL clade</taxon>
        <taxon>Trifolieae</taxon>
        <taxon>Trifolium</taxon>
    </lineage>
</organism>
<evidence type="ECO:0008006" key="3">
    <source>
        <dbReference type="Google" id="ProtNLM"/>
    </source>
</evidence>
<dbReference type="SUPFAM" id="SSF53098">
    <property type="entry name" value="Ribonuclease H-like"/>
    <property type="match status" value="1"/>
</dbReference>
<accession>A0A2Z6NP24</accession>
<protein>
    <recommendedName>
        <fullName evidence="3">DUF659 domain-containing protein</fullName>
    </recommendedName>
</protein>
<dbReference type="PANTHER" id="PTHR32166:SF122">
    <property type="entry name" value="OS09G0499600 PROTEIN"/>
    <property type="match status" value="1"/>
</dbReference>
<dbReference type="PANTHER" id="PTHR32166">
    <property type="entry name" value="OSJNBA0013A04.12 PROTEIN"/>
    <property type="match status" value="1"/>
</dbReference>